<dbReference type="InterPro" id="IPR005905">
    <property type="entry name" value="D_ala_D_ala"/>
</dbReference>
<evidence type="ECO:0000256" key="7">
    <source>
        <dbReference type="ARBA" id="ARBA00022490"/>
    </source>
</evidence>
<dbReference type="SUPFAM" id="SSF52440">
    <property type="entry name" value="PreATP-grasp domain"/>
    <property type="match status" value="1"/>
</dbReference>
<evidence type="ECO:0000256" key="2">
    <source>
        <dbReference type="ARBA" id="ARBA00003921"/>
    </source>
</evidence>
<evidence type="ECO:0000256" key="11">
    <source>
        <dbReference type="ARBA" id="ARBA00022840"/>
    </source>
</evidence>
<dbReference type="Gene3D" id="3.30.470.20">
    <property type="entry name" value="ATP-grasp fold, B domain"/>
    <property type="match status" value="1"/>
</dbReference>
<keyword evidence="12 20" id="KW-0460">Magnesium</keyword>
<feature type="binding site" evidence="20">
    <location>
        <position position="266"/>
    </location>
    <ligand>
        <name>Mg(2+)</name>
        <dbReference type="ChEBI" id="CHEBI:18420"/>
        <label>2</label>
    </ligand>
</feature>
<dbReference type="PROSITE" id="PS50975">
    <property type="entry name" value="ATP_GRASP"/>
    <property type="match status" value="1"/>
</dbReference>
<feature type="active site" evidence="19">
    <location>
        <position position="275"/>
    </location>
</feature>
<dbReference type="STRING" id="364032.SAMN05443662_0444"/>
<dbReference type="PIRSF" id="PIRSF039102">
    <property type="entry name" value="Ddl/VanB"/>
    <property type="match status" value="1"/>
</dbReference>
<protein>
    <recommendedName>
        <fullName evidence="6 18">D-alanine--D-alanine ligase</fullName>
        <ecNumber evidence="6 18">6.3.2.4</ecNumber>
    </recommendedName>
    <alternativeName>
        <fullName evidence="18">D-Ala-D-Ala ligase</fullName>
    </alternativeName>
    <alternativeName>
        <fullName evidence="18">D-alanylalanine synthetase</fullName>
    </alternativeName>
</protein>
<feature type="binding site" evidence="20">
    <location>
        <position position="264"/>
    </location>
    <ligand>
        <name>Mg(2+)</name>
        <dbReference type="ChEBI" id="CHEBI:18420"/>
        <label>2</label>
    </ligand>
</feature>
<evidence type="ECO:0000256" key="3">
    <source>
        <dbReference type="ARBA" id="ARBA00004496"/>
    </source>
</evidence>
<dbReference type="HAMAP" id="MF_00047">
    <property type="entry name" value="Dala_Dala_lig"/>
    <property type="match status" value="1"/>
</dbReference>
<keyword evidence="7 18" id="KW-0963">Cytoplasm</keyword>
<evidence type="ECO:0000256" key="8">
    <source>
        <dbReference type="ARBA" id="ARBA00022598"/>
    </source>
</evidence>
<dbReference type="PANTHER" id="PTHR23132">
    <property type="entry name" value="D-ALANINE--D-ALANINE LIGASE"/>
    <property type="match status" value="1"/>
</dbReference>
<organism evidence="23 24">
    <name type="scientific">Sulfurivirga caldicuralii</name>
    <dbReference type="NCBI Taxonomy" id="364032"/>
    <lineage>
        <taxon>Bacteria</taxon>
        <taxon>Pseudomonadati</taxon>
        <taxon>Pseudomonadota</taxon>
        <taxon>Gammaproteobacteria</taxon>
        <taxon>Thiotrichales</taxon>
        <taxon>Piscirickettsiaceae</taxon>
        <taxon>Sulfurivirga</taxon>
    </lineage>
</organism>
<evidence type="ECO:0000259" key="22">
    <source>
        <dbReference type="PROSITE" id="PS50975"/>
    </source>
</evidence>
<dbReference type="InterPro" id="IPR011761">
    <property type="entry name" value="ATP-grasp"/>
</dbReference>
<dbReference type="GO" id="GO:0008716">
    <property type="term" value="F:D-alanine-D-alanine ligase activity"/>
    <property type="evidence" value="ECO:0007669"/>
    <property type="project" value="UniProtKB-UniRule"/>
</dbReference>
<dbReference type="Pfam" id="PF01820">
    <property type="entry name" value="Dala_Dala_lig_N"/>
    <property type="match status" value="1"/>
</dbReference>
<keyword evidence="13 18" id="KW-0133">Cell shape</keyword>
<dbReference type="PANTHER" id="PTHR23132:SF23">
    <property type="entry name" value="D-ALANINE--D-ALANINE LIGASE B"/>
    <property type="match status" value="1"/>
</dbReference>
<feature type="active site" evidence="19">
    <location>
        <position position="144"/>
    </location>
</feature>
<dbReference type="PROSITE" id="PS00843">
    <property type="entry name" value="DALA_DALA_LIGASE_1"/>
    <property type="match status" value="1"/>
</dbReference>
<evidence type="ECO:0000256" key="18">
    <source>
        <dbReference type="HAMAP-Rule" id="MF_00047"/>
    </source>
</evidence>
<comment type="pathway">
    <text evidence="4 18">Cell wall biogenesis; peptidoglycan biosynthesis.</text>
</comment>
<evidence type="ECO:0000256" key="20">
    <source>
        <dbReference type="PIRSR" id="PIRSR039102-3"/>
    </source>
</evidence>
<proteinExistence type="inferred from homology"/>
<dbReference type="GO" id="GO:0005829">
    <property type="term" value="C:cytosol"/>
    <property type="evidence" value="ECO:0007669"/>
    <property type="project" value="TreeGrafter"/>
</dbReference>
<dbReference type="Pfam" id="PF07478">
    <property type="entry name" value="Dala_Dala_lig_C"/>
    <property type="match status" value="1"/>
</dbReference>
<dbReference type="AlphaFoldDB" id="A0A1N6DVW3"/>
<keyword evidence="9 20" id="KW-0479">Metal-binding</keyword>
<dbReference type="NCBIfam" id="NF002378">
    <property type="entry name" value="PRK01372.1"/>
    <property type="match status" value="1"/>
</dbReference>
<keyword evidence="14 18" id="KW-0573">Peptidoglycan synthesis</keyword>
<evidence type="ECO:0000256" key="17">
    <source>
        <dbReference type="ARBA" id="ARBA00047614"/>
    </source>
</evidence>
<dbReference type="Gene3D" id="3.40.50.20">
    <property type="match status" value="1"/>
</dbReference>
<evidence type="ECO:0000256" key="4">
    <source>
        <dbReference type="ARBA" id="ARBA00004752"/>
    </source>
</evidence>
<comment type="cofactor">
    <cofactor evidence="1">
        <name>Mn(2+)</name>
        <dbReference type="ChEBI" id="CHEBI:29035"/>
    </cofactor>
</comment>
<feature type="binding site" evidence="20">
    <location>
        <position position="264"/>
    </location>
    <ligand>
        <name>Mg(2+)</name>
        <dbReference type="ChEBI" id="CHEBI:18420"/>
        <label>1</label>
    </ligand>
</feature>
<comment type="cofactor">
    <cofactor evidence="20">
        <name>Mg(2+)</name>
        <dbReference type="ChEBI" id="CHEBI:18420"/>
    </cofactor>
    <cofactor evidence="20">
        <name>Mn(2+)</name>
        <dbReference type="ChEBI" id="CHEBI:29035"/>
    </cofactor>
    <text evidence="20">Binds 2 magnesium or manganese ions per subunit.</text>
</comment>
<dbReference type="FunFam" id="3.30.470.20:FF:000008">
    <property type="entry name" value="D-alanine--D-alanine ligase"/>
    <property type="match status" value="1"/>
</dbReference>
<dbReference type="GO" id="GO:0046872">
    <property type="term" value="F:metal ion binding"/>
    <property type="evidence" value="ECO:0007669"/>
    <property type="project" value="UniProtKB-KW"/>
</dbReference>
<evidence type="ECO:0000256" key="16">
    <source>
        <dbReference type="ARBA" id="ARBA00023316"/>
    </source>
</evidence>
<dbReference type="GO" id="GO:0008360">
    <property type="term" value="P:regulation of cell shape"/>
    <property type="evidence" value="ECO:0007669"/>
    <property type="project" value="UniProtKB-KW"/>
</dbReference>
<keyword evidence="16 18" id="KW-0961">Cell wall biogenesis/degradation</keyword>
<dbReference type="GO" id="GO:0071555">
    <property type="term" value="P:cell wall organization"/>
    <property type="evidence" value="ECO:0007669"/>
    <property type="project" value="UniProtKB-KW"/>
</dbReference>
<dbReference type="EC" id="6.3.2.4" evidence="6 18"/>
<comment type="catalytic activity">
    <reaction evidence="17 18">
        <text>2 D-alanine + ATP = D-alanyl-D-alanine + ADP + phosphate + H(+)</text>
        <dbReference type="Rhea" id="RHEA:11224"/>
        <dbReference type="ChEBI" id="CHEBI:15378"/>
        <dbReference type="ChEBI" id="CHEBI:30616"/>
        <dbReference type="ChEBI" id="CHEBI:43474"/>
        <dbReference type="ChEBI" id="CHEBI:57416"/>
        <dbReference type="ChEBI" id="CHEBI:57822"/>
        <dbReference type="ChEBI" id="CHEBI:456216"/>
        <dbReference type="EC" id="6.3.2.4"/>
    </reaction>
</comment>
<dbReference type="InterPro" id="IPR016185">
    <property type="entry name" value="PreATP-grasp_dom_sf"/>
</dbReference>
<comment type="similarity">
    <text evidence="5 18">Belongs to the D-alanine--D-alanine ligase family.</text>
</comment>
<keyword evidence="8 18" id="KW-0436">Ligase</keyword>
<evidence type="ECO:0000256" key="15">
    <source>
        <dbReference type="ARBA" id="ARBA00023211"/>
    </source>
</evidence>
<dbReference type="NCBIfam" id="TIGR01205">
    <property type="entry name" value="D_ala_D_alaTIGR"/>
    <property type="match status" value="1"/>
</dbReference>
<name>A0A1N6DVW3_9GAMM</name>
<dbReference type="InterPro" id="IPR011095">
    <property type="entry name" value="Dala_Dala_lig_C"/>
</dbReference>
<evidence type="ECO:0000256" key="14">
    <source>
        <dbReference type="ARBA" id="ARBA00022984"/>
    </source>
</evidence>
<dbReference type="RefSeq" id="WP_074200750.1">
    <property type="nucleotide sequence ID" value="NZ_FSRE01000001.1"/>
</dbReference>
<gene>
    <name evidence="18" type="primary">ddl</name>
    <name evidence="23" type="ORF">SAMN05443662_0444</name>
</gene>
<dbReference type="Proteomes" id="UP000198461">
    <property type="component" value="Unassembled WGS sequence"/>
</dbReference>
<evidence type="ECO:0000256" key="5">
    <source>
        <dbReference type="ARBA" id="ARBA00010871"/>
    </source>
</evidence>
<evidence type="ECO:0000313" key="24">
    <source>
        <dbReference type="Proteomes" id="UP000198461"/>
    </source>
</evidence>
<dbReference type="InterPro" id="IPR011127">
    <property type="entry name" value="Dala_Dala_lig_N"/>
</dbReference>
<feature type="binding site" evidence="20">
    <location>
        <position position="251"/>
    </location>
    <ligand>
        <name>Mg(2+)</name>
        <dbReference type="ChEBI" id="CHEBI:18420"/>
        <label>1</label>
    </ligand>
</feature>
<evidence type="ECO:0000256" key="1">
    <source>
        <dbReference type="ARBA" id="ARBA00001936"/>
    </source>
</evidence>
<accession>A0A1N6DVW3</accession>
<evidence type="ECO:0000256" key="9">
    <source>
        <dbReference type="ARBA" id="ARBA00022723"/>
    </source>
</evidence>
<comment type="subcellular location">
    <subcellularLocation>
        <location evidence="3 18">Cytoplasm</location>
    </subcellularLocation>
</comment>
<evidence type="ECO:0000256" key="6">
    <source>
        <dbReference type="ARBA" id="ARBA00012216"/>
    </source>
</evidence>
<feature type="active site" evidence="19">
    <location>
        <position position="16"/>
    </location>
</feature>
<comment type="function">
    <text evidence="2 18">Cell wall formation.</text>
</comment>
<dbReference type="PROSITE" id="PS00844">
    <property type="entry name" value="DALA_DALA_LIGASE_2"/>
    <property type="match status" value="1"/>
</dbReference>
<evidence type="ECO:0000313" key="23">
    <source>
        <dbReference type="EMBL" id="SIN74912.1"/>
    </source>
</evidence>
<dbReference type="UniPathway" id="UPA00219"/>
<dbReference type="Gene3D" id="3.30.1490.20">
    <property type="entry name" value="ATP-grasp fold, A domain"/>
    <property type="match status" value="1"/>
</dbReference>
<reference evidence="23 24" key="1">
    <citation type="submission" date="2016-11" db="EMBL/GenBank/DDBJ databases">
        <authorList>
            <person name="Jaros S."/>
            <person name="Januszkiewicz K."/>
            <person name="Wedrychowicz H."/>
        </authorList>
    </citation>
    <scope>NUCLEOTIDE SEQUENCE [LARGE SCALE GENOMIC DNA]</scope>
    <source>
        <strain evidence="23 24">DSM 17737</strain>
    </source>
</reference>
<keyword evidence="11 21" id="KW-0067">ATP-binding</keyword>
<dbReference type="GO" id="GO:0005524">
    <property type="term" value="F:ATP binding"/>
    <property type="evidence" value="ECO:0007669"/>
    <property type="project" value="UniProtKB-UniRule"/>
</dbReference>
<feature type="domain" description="ATP-grasp" evidence="22">
    <location>
        <begin position="102"/>
        <end position="297"/>
    </location>
</feature>
<dbReference type="InterPro" id="IPR013815">
    <property type="entry name" value="ATP_grasp_subdomain_1"/>
</dbReference>
<keyword evidence="15 20" id="KW-0464">Manganese</keyword>
<evidence type="ECO:0000256" key="12">
    <source>
        <dbReference type="ARBA" id="ARBA00022842"/>
    </source>
</evidence>
<evidence type="ECO:0000256" key="19">
    <source>
        <dbReference type="PIRSR" id="PIRSR039102-1"/>
    </source>
</evidence>
<sequence>MTFGRVAVLMGGVSEERPISLRSGEAVTAALQRQGIDATACDVRTLDDLIKVADSYDLAFIALHGRWGEDGTVQGILDTLGMPYTGSGLAASALAMDKLRSKLAWRGAGLPTPAFDVITPQAPLDLTQYMLGFPVMVKPAREGSSIGISRADTPEMLHEAVEIALKYDDEVLLEQWIDGTEYTAGIVGERVLPLIRLETPRQFYDYTAKYEAGDTQYHCPCGLNAVQEAEIAELCLEAFHTLGAQDWGRVDVMVDGEGKPWLIELNTVPGMTDHSLVPMAAKAAGMDFDTLVRTILEVSLTR</sequence>
<dbReference type="SUPFAM" id="SSF56059">
    <property type="entry name" value="Glutathione synthetase ATP-binding domain-like"/>
    <property type="match status" value="1"/>
</dbReference>
<evidence type="ECO:0000256" key="10">
    <source>
        <dbReference type="ARBA" id="ARBA00022741"/>
    </source>
</evidence>
<keyword evidence="10 21" id="KW-0547">Nucleotide-binding</keyword>
<dbReference type="InterPro" id="IPR000291">
    <property type="entry name" value="D-Ala_lig_Van_CS"/>
</dbReference>
<dbReference type="OrthoDB" id="9813261at2"/>
<evidence type="ECO:0000256" key="21">
    <source>
        <dbReference type="PROSITE-ProRule" id="PRU00409"/>
    </source>
</evidence>
<dbReference type="GO" id="GO:0009252">
    <property type="term" value="P:peptidoglycan biosynthetic process"/>
    <property type="evidence" value="ECO:0007669"/>
    <property type="project" value="UniProtKB-UniRule"/>
</dbReference>
<evidence type="ECO:0000256" key="13">
    <source>
        <dbReference type="ARBA" id="ARBA00022960"/>
    </source>
</evidence>
<keyword evidence="24" id="KW-1185">Reference proteome</keyword>
<dbReference type="EMBL" id="FSRE01000001">
    <property type="protein sequence ID" value="SIN74912.1"/>
    <property type="molecule type" value="Genomic_DNA"/>
</dbReference>